<evidence type="ECO:0000259" key="1">
    <source>
        <dbReference type="Pfam" id="PF00535"/>
    </source>
</evidence>
<dbReference type="Pfam" id="PF00535">
    <property type="entry name" value="Glycos_transf_2"/>
    <property type="match status" value="1"/>
</dbReference>
<keyword evidence="3" id="KW-1185">Reference proteome</keyword>
<accession>A0A419S1Q4</accession>
<dbReference type="PANTHER" id="PTHR43685:SF11">
    <property type="entry name" value="GLYCOSYLTRANSFERASE TAGX-RELATED"/>
    <property type="match status" value="1"/>
</dbReference>
<evidence type="ECO:0000313" key="2">
    <source>
        <dbReference type="EMBL" id="RKD12405.1"/>
    </source>
</evidence>
<dbReference type="PANTHER" id="PTHR43685">
    <property type="entry name" value="GLYCOSYLTRANSFERASE"/>
    <property type="match status" value="1"/>
</dbReference>
<dbReference type="OrthoDB" id="9788101at2"/>
<dbReference type="AlphaFoldDB" id="A0A419S1Q4"/>
<reference evidence="2 3" key="1">
    <citation type="submission" date="2016-07" db="EMBL/GenBank/DDBJ databases">
        <title>Genome of Pelobium manganitolerans.</title>
        <authorList>
            <person name="Wu S."/>
            <person name="Wang G."/>
        </authorList>
    </citation>
    <scope>NUCLEOTIDE SEQUENCE [LARGE SCALE GENOMIC DNA]</scope>
    <source>
        <strain evidence="2 3">YS-25</strain>
    </source>
</reference>
<dbReference type="CDD" id="cd06433">
    <property type="entry name" value="GT_2_WfgS_like"/>
    <property type="match status" value="1"/>
</dbReference>
<dbReference type="RefSeq" id="WP_120183227.1">
    <property type="nucleotide sequence ID" value="NZ_MBTA01000030.1"/>
</dbReference>
<proteinExistence type="predicted"/>
<dbReference type="Proteomes" id="UP000283433">
    <property type="component" value="Unassembled WGS sequence"/>
</dbReference>
<dbReference type="EMBL" id="MBTA01000030">
    <property type="protein sequence ID" value="RKD12405.1"/>
    <property type="molecule type" value="Genomic_DNA"/>
</dbReference>
<gene>
    <name evidence="2" type="ORF">BCY91_12200</name>
</gene>
<dbReference type="SUPFAM" id="SSF53448">
    <property type="entry name" value="Nucleotide-diphospho-sugar transferases"/>
    <property type="match status" value="1"/>
</dbReference>
<sequence length="241" mass="27722">MKISVITPSFNSGKTLERAIQSVVKQSYQNWEHLVVDGNSTDNTAELLKKYPHVKSVSEDDKGQSDAMNKGFEMSTGELILYLNADDELHPEALTNFSKTFKANPSADMVVADVKVVKEDGKSSIDTPTVSLSKILFYWPCKFPLNPVSYCYRRAVQTYIGHFPVDNHLTMDYWFLVRAFLDFKIKKANFIGGVFYFSVNNKSADAERARISLKQVRDSFVKRYFYRSQVIKFIFRRLYGR</sequence>
<protein>
    <recommendedName>
        <fullName evidence="1">Glycosyltransferase 2-like domain-containing protein</fullName>
    </recommendedName>
</protein>
<organism evidence="2 3">
    <name type="scientific">Pelobium manganitolerans</name>
    <dbReference type="NCBI Taxonomy" id="1842495"/>
    <lineage>
        <taxon>Bacteria</taxon>
        <taxon>Pseudomonadati</taxon>
        <taxon>Bacteroidota</taxon>
        <taxon>Sphingobacteriia</taxon>
        <taxon>Sphingobacteriales</taxon>
        <taxon>Sphingobacteriaceae</taxon>
        <taxon>Pelobium</taxon>
    </lineage>
</organism>
<evidence type="ECO:0000313" key="3">
    <source>
        <dbReference type="Proteomes" id="UP000283433"/>
    </source>
</evidence>
<dbReference type="InterPro" id="IPR050834">
    <property type="entry name" value="Glycosyltransf_2"/>
</dbReference>
<comment type="caution">
    <text evidence="2">The sequence shown here is derived from an EMBL/GenBank/DDBJ whole genome shotgun (WGS) entry which is preliminary data.</text>
</comment>
<dbReference type="InterPro" id="IPR001173">
    <property type="entry name" value="Glyco_trans_2-like"/>
</dbReference>
<name>A0A419S1Q4_9SPHI</name>
<dbReference type="Gene3D" id="3.90.550.10">
    <property type="entry name" value="Spore Coat Polysaccharide Biosynthesis Protein SpsA, Chain A"/>
    <property type="match status" value="1"/>
</dbReference>
<feature type="domain" description="Glycosyltransferase 2-like" evidence="1">
    <location>
        <begin position="4"/>
        <end position="121"/>
    </location>
</feature>
<dbReference type="InterPro" id="IPR029044">
    <property type="entry name" value="Nucleotide-diphossugar_trans"/>
</dbReference>